<evidence type="ECO:0000313" key="1">
    <source>
        <dbReference type="EMBL" id="GIY21279.1"/>
    </source>
</evidence>
<comment type="caution">
    <text evidence="1">The sequence shown here is derived from an EMBL/GenBank/DDBJ whole genome shotgun (WGS) entry which is preliminary data.</text>
</comment>
<dbReference type="EMBL" id="BPLR01007994">
    <property type="protein sequence ID" value="GIY21279.1"/>
    <property type="molecule type" value="Genomic_DNA"/>
</dbReference>
<dbReference type="AlphaFoldDB" id="A0AAV4RL37"/>
<sequence>MPIFVRQESTLLGSDNNGLAYSLQSSLGFSVVIPVVYWHRENKESYTTNLSLLKDTMIDEVENTVLAEILVTLNCTTSMEELCCEITSQDLRSLYQITCWCYRK</sequence>
<dbReference type="Proteomes" id="UP001054945">
    <property type="component" value="Unassembled WGS sequence"/>
</dbReference>
<protein>
    <submittedName>
        <fullName evidence="1">Uncharacterized protein</fullName>
    </submittedName>
</protein>
<accession>A0AAV4RL37</accession>
<reference evidence="1 2" key="1">
    <citation type="submission" date="2021-06" db="EMBL/GenBank/DDBJ databases">
        <title>Caerostris extrusa draft genome.</title>
        <authorList>
            <person name="Kono N."/>
            <person name="Arakawa K."/>
        </authorList>
    </citation>
    <scope>NUCLEOTIDE SEQUENCE [LARGE SCALE GENOMIC DNA]</scope>
</reference>
<proteinExistence type="predicted"/>
<organism evidence="1 2">
    <name type="scientific">Caerostris extrusa</name>
    <name type="common">Bark spider</name>
    <name type="synonym">Caerostris bankana</name>
    <dbReference type="NCBI Taxonomy" id="172846"/>
    <lineage>
        <taxon>Eukaryota</taxon>
        <taxon>Metazoa</taxon>
        <taxon>Ecdysozoa</taxon>
        <taxon>Arthropoda</taxon>
        <taxon>Chelicerata</taxon>
        <taxon>Arachnida</taxon>
        <taxon>Araneae</taxon>
        <taxon>Araneomorphae</taxon>
        <taxon>Entelegynae</taxon>
        <taxon>Araneoidea</taxon>
        <taxon>Araneidae</taxon>
        <taxon>Caerostris</taxon>
    </lineage>
</organism>
<evidence type="ECO:0000313" key="2">
    <source>
        <dbReference type="Proteomes" id="UP001054945"/>
    </source>
</evidence>
<name>A0AAV4RL37_CAEEX</name>
<keyword evidence="2" id="KW-1185">Reference proteome</keyword>
<gene>
    <name evidence="1" type="ORF">CEXT_366341</name>
</gene>